<keyword evidence="8" id="KW-1185">Reference proteome</keyword>
<name>A0A2J6SP26_9HELO</name>
<feature type="transmembrane region" description="Helical" evidence="5">
    <location>
        <begin position="413"/>
        <end position="434"/>
    </location>
</feature>
<dbReference type="Gene3D" id="1.20.1250.20">
    <property type="entry name" value="MFS general substrate transporter like domains"/>
    <property type="match status" value="2"/>
</dbReference>
<dbReference type="EMBL" id="KZ613903">
    <property type="protein sequence ID" value="PMD52498.1"/>
    <property type="molecule type" value="Genomic_DNA"/>
</dbReference>
<organism evidence="7 8">
    <name type="scientific">Hyaloscypha bicolor E</name>
    <dbReference type="NCBI Taxonomy" id="1095630"/>
    <lineage>
        <taxon>Eukaryota</taxon>
        <taxon>Fungi</taxon>
        <taxon>Dikarya</taxon>
        <taxon>Ascomycota</taxon>
        <taxon>Pezizomycotina</taxon>
        <taxon>Leotiomycetes</taxon>
        <taxon>Helotiales</taxon>
        <taxon>Hyaloscyphaceae</taxon>
        <taxon>Hyaloscypha</taxon>
        <taxon>Hyaloscypha bicolor</taxon>
    </lineage>
</organism>
<dbReference type="Pfam" id="PF07690">
    <property type="entry name" value="MFS_1"/>
    <property type="match status" value="1"/>
</dbReference>
<dbReference type="OrthoDB" id="2985014at2759"/>
<dbReference type="PANTHER" id="PTHR42718:SF23">
    <property type="entry name" value="MAJOR FACILITATOR SUPERFAMILY (MFS) PROFILE DOMAIN-CONTAINING PROTEIN"/>
    <property type="match status" value="1"/>
</dbReference>
<feature type="transmembrane region" description="Helical" evidence="5">
    <location>
        <begin position="62"/>
        <end position="81"/>
    </location>
</feature>
<evidence type="ECO:0000313" key="7">
    <source>
        <dbReference type="EMBL" id="PMD52498.1"/>
    </source>
</evidence>
<sequence>MARSLITSDPDARPEHFRNLFEECLFVFMVMMATASTTFLQGVVVINTATIARDLIMTPAQVTWISAAIGLASGSFMLFFGKTADLIGRKLQLLAGMAFLSVTSLATAFVSSPIGLNVLCGFLGLGTAVISPPAVGTLFATYPEGQRRNKATGALGCGNPIGFILGSVSSGIVTKYFSWRASFIVVAIFFAIITVSSFWTMPPTPRAGSLCSEAKQFDYLGTVLTILGFALVSAALTEAPELGWQSLQVVMMFLFGFICLVGFATWENYYPFPLLNPVVWKNKTYTLCVLCVFFGYMSFITNLFWISLYMQDVQHLSPLHIAVQLLPQAFVGFIWSYIGQALVSKIPGKIIMGIGAMAYLVGAALQIFVRQDTSYWMILFPSLCITVIGADFQFIVSNLYISKQMPTQSSLAAGVLQTVMRVSISIGLAISAAVYGSVAQTPKGREDVNLPFERAYLCSLMFAVVGLLFVPFMKIE</sequence>
<keyword evidence="3 5" id="KW-1133">Transmembrane helix</keyword>
<dbReference type="InParanoid" id="A0A2J6SP26"/>
<dbReference type="SUPFAM" id="SSF103473">
    <property type="entry name" value="MFS general substrate transporter"/>
    <property type="match status" value="1"/>
</dbReference>
<dbReference type="GO" id="GO:0016020">
    <property type="term" value="C:membrane"/>
    <property type="evidence" value="ECO:0007669"/>
    <property type="project" value="UniProtKB-SubCell"/>
</dbReference>
<dbReference type="GeneID" id="36584037"/>
<dbReference type="InterPro" id="IPR011701">
    <property type="entry name" value="MFS"/>
</dbReference>
<feature type="transmembrane region" description="Helical" evidence="5">
    <location>
        <begin position="93"/>
        <end position="116"/>
    </location>
</feature>
<feature type="transmembrane region" description="Helical" evidence="5">
    <location>
        <begin position="350"/>
        <end position="369"/>
    </location>
</feature>
<proteinExistence type="predicted"/>
<feature type="transmembrane region" description="Helical" evidence="5">
    <location>
        <begin position="154"/>
        <end position="173"/>
    </location>
</feature>
<feature type="transmembrane region" description="Helical" evidence="5">
    <location>
        <begin position="179"/>
        <end position="199"/>
    </location>
</feature>
<dbReference type="AlphaFoldDB" id="A0A2J6SP26"/>
<feature type="transmembrane region" description="Helical" evidence="5">
    <location>
        <begin position="319"/>
        <end position="338"/>
    </location>
</feature>
<keyword evidence="2 5" id="KW-0812">Transmembrane</keyword>
<feature type="domain" description="Major facilitator superfamily (MFS) profile" evidence="6">
    <location>
        <begin position="26"/>
        <end position="476"/>
    </location>
</feature>
<feature type="transmembrane region" description="Helical" evidence="5">
    <location>
        <begin position="219"/>
        <end position="236"/>
    </location>
</feature>
<feature type="transmembrane region" description="Helical" evidence="5">
    <location>
        <begin position="20"/>
        <end position="42"/>
    </location>
</feature>
<dbReference type="GO" id="GO:0022857">
    <property type="term" value="F:transmembrane transporter activity"/>
    <property type="evidence" value="ECO:0007669"/>
    <property type="project" value="InterPro"/>
</dbReference>
<dbReference type="Proteomes" id="UP000235371">
    <property type="component" value="Unassembled WGS sequence"/>
</dbReference>
<feature type="transmembrane region" description="Helical" evidence="5">
    <location>
        <begin position="454"/>
        <end position="473"/>
    </location>
</feature>
<gene>
    <name evidence="7" type="ORF">K444DRAFT_543328</name>
</gene>
<feature type="transmembrane region" description="Helical" evidence="5">
    <location>
        <begin position="375"/>
        <end position="401"/>
    </location>
</feature>
<evidence type="ECO:0000256" key="2">
    <source>
        <dbReference type="ARBA" id="ARBA00022692"/>
    </source>
</evidence>
<dbReference type="PROSITE" id="PS50850">
    <property type="entry name" value="MFS"/>
    <property type="match status" value="1"/>
</dbReference>
<accession>A0A2J6SP26</accession>
<evidence type="ECO:0000256" key="1">
    <source>
        <dbReference type="ARBA" id="ARBA00004141"/>
    </source>
</evidence>
<comment type="subcellular location">
    <subcellularLocation>
        <location evidence="1">Membrane</location>
        <topology evidence="1">Multi-pass membrane protein</topology>
    </subcellularLocation>
</comment>
<feature type="transmembrane region" description="Helical" evidence="5">
    <location>
        <begin position="242"/>
        <end position="264"/>
    </location>
</feature>
<feature type="non-terminal residue" evidence="7">
    <location>
        <position position="476"/>
    </location>
</feature>
<dbReference type="InterPro" id="IPR020846">
    <property type="entry name" value="MFS_dom"/>
</dbReference>
<evidence type="ECO:0000256" key="4">
    <source>
        <dbReference type="ARBA" id="ARBA00023136"/>
    </source>
</evidence>
<keyword evidence="4 5" id="KW-0472">Membrane</keyword>
<reference evidence="7 8" key="1">
    <citation type="submission" date="2016-04" db="EMBL/GenBank/DDBJ databases">
        <title>A degradative enzymes factory behind the ericoid mycorrhizal symbiosis.</title>
        <authorList>
            <consortium name="DOE Joint Genome Institute"/>
            <person name="Martino E."/>
            <person name="Morin E."/>
            <person name="Grelet G."/>
            <person name="Kuo A."/>
            <person name="Kohler A."/>
            <person name="Daghino S."/>
            <person name="Barry K."/>
            <person name="Choi C."/>
            <person name="Cichocki N."/>
            <person name="Clum A."/>
            <person name="Copeland A."/>
            <person name="Hainaut M."/>
            <person name="Haridas S."/>
            <person name="Labutti K."/>
            <person name="Lindquist E."/>
            <person name="Lipzen A."/>
            <person name="Khouja H.-R."/>
            <person name="Murat C."/>
            <person name="Ohm R."/>
            <person name="Olson A."/>
            <person name="Spatafora J."/>
            <person name="Veneault-Fourrey C."/>
            <person name="Henrissat B."/>
            <person name="Grigoriev I."/>
            <person name="Martin F."/>
            <person name="Perotto S."/>
        </authorList>
    </citation>
    <scope>NUCLEOTIDE SEQUENCE [LARGE SCALE GENOMIC DNA]</scope>
    <source>
        <strain evidence="7 8">E</strain>
    </source>
</reference>
<evidence type="ECO:0000313" key="8">
    <source>
        <dbReference type="Proteomes" id="UP000235371"/>
    </source>
</evidence>
<evidence type="ECO:0000256" key="5">
    <source>
        <dbReference type="SAM" id="Phobius"/>
    </source>
</evidence>
<feature type="transmembrane region" description="Helical" evidence="5">
    <location>
        <begin position="285"/>
        <end position="307"/>
    </location>
</feature>
<protein>
    <submittedName>
        <fullName evidence="7">MFS general substrate transporter</fullName>
    </submittedName>
</protein>
<evidence type="ECO:0000259" key="6">
    <source>
        <dbReference type="PROSITE" id="PS50850"/>
    </source>
</evidence>
<feature type="transmembrane region" description="Helical" evidence="5">
    <location>
        <begin position="122"/>
        <end position="142"/>
    </location>
</feature>
<dbReference type="InterPro" id="IPR036259">
    <property type="entry name" value="MFS_trans_sf"/>
</dbReference>
<evidence type="ECO:0000256" key="3">
    <source>
        <dbReference type="ARBA" id="ARBA00022989"/>
    </source>
</evidence>
<dbReference type="PANTHER" id="PTHR42718">
    <property type="entry name" value="MAJOR FACILITATOR SUPERFAMILY MULTIDRUG TRANSPORTER MFSC"/>
    <property type="match status" value="1"/>
</dbReference>
<dbReference type="RefSeq" id="XP_024729402.1">
    <property type="nucleotide sequence ID" value="XM_024875958.1"/>
</dbReference>